<name>A0AAD2B272_9RALS</name>
<organism evidence="1 2">
    <name type="scientific">Ralstonia wenshanensis</name>
    <dbReference type="NCBI Taxonomy" id="2842456"/>
    <lineage>
        <taxon>Bacteria</taxon>
        <taxon>Pseudomonadati</taxon>
        <taxon>Pseudomonadota</taxon>
        <taxon>Betaproteobacteria</taxon>
        <taxon>Burkholderiales</taxon>
        <taxon>Burkholderiaceae</taxon>
        <taxon>Ralstonia</taxon>
    </lineage>
</organism>
<sequence>MQLEESNQSPWKSAAILILLAAAFILATEGWERVRQKQQIARGVEQAKAKIDALREKAAREHPNEDPVTALQTVAAEEATKRINGLSGANKVASAASSFLGFYLMNVKGREEYCSQFAVDLSRWVAAFQSANAAPYLKARAVYESYRYPISKAEETLYTSLHLEIMKFVEEDMSSVAHANGVPTKGACELLNSHADEIASNIQFSKVLPVANGALMEGK</sequence>
<proteinExistence type="predicted"/>
<reference evidence="1 2" key="1">
    <citation type="submission" date="2023-07" db="EMBL/GenBank/DDBJ databases">
        <authorList>
            <person name="Peeters C."/>
        </authorList>
    </citation>
    <scope>NUCLEOTIDE SEQUENCE [LARGE SCALE GENOMIC DNA]</scope>
    <source>
        <strain evidence="1 2">LMG 18091</strain>
    </source>
</reference>
<keyword evidence="2" id="KW-1185">Reference proteome</keyword>
<protein>
    <submittedName>
        <fullName evidence="1">Uncharacterized protein</fullName>
    </submittedName>
</protein>
<evidence type="ECO:0000313" key="1">
    <source>
        <dbReference type="EMBL" id="CAJ0699287.1"/>
    </source>
</evidence>
<dbReference type="EMBL" id="CATWAF010000004">
    <property type="protein sequence ID" value="CAJ0699287.1"/>
    <property type="molecule type" value="Genomic_DNA"/>
</dbReference>
<gene>
    <name evidence="1" type="ORF">LMG18091_02896</name>
</gene>
<evidence type="ECO:0000313" key="2">
    <source>
        <dbReference type="Proteomes" id="UP001189915"/>
    </source>
</evidence>
<dbReference type="Proteomes" id="UP001189915">
    <property type="component" value="Unassembled WGS sequence"/>
</dbReference>
<dbReference type="AlphaFoldDB" id="A0AAD2B272"/>
<accession>A0AAD2B272</accession>
<comment type="caution">
    <text evidence="1">The sequence shown here is derived from an EMBL/GenBank/DDBJ whole genome shotgun (WGS) entry which is preliminary data.</text>
</comment>
<dbReference type="RefSeq" id="WP_316870338.1">
    <property type="nucleotide sequence ID" value="NZ_CATWAF010000004.1"/>
</dbReference>